<protein>
    <submittedName>
        <fullName evidence="5">Glycosyltransferase</fullName>
        <ecNumber evidence="5">2.4.-.-</ecNumber>
    </submittedName>
</protein>
<reference evidence="5 6" key="1">
    <citation type="submission" date="2023-01" db="EMBL/GenBank/DDBJ databases">
        <title>Cultivation and genomic characterization of new, ubiquitous marine nitrite-oxidizing bacteria from the Nitrospirales.</title>
        <authorList>
            <person name="Mueller A.J."/>
            <person name="Daebeler A."/>
            <person name="Herbold C.W."/>
            <person name="Kirkegaard R.H."/>
            <person name="Daims H."/>
        </authorList>
    </citation>
    <scope>NUCLEOTIDE SEQUENCE [LARGE SCALE GENOMIC DNA]</scope>
    <source>
        <strain evidence="5 6">DK</strain>
    </source>
</reference>
<evidence type="ECO:0000259" key="4">
    <source>
        <dbReference type="Pfam" id="PF00535"/>
    </source>
</evidence>
<evidence type="ECO:0000313" key="5">
    <source>
        <dbReference type="EMBL" id="WNM60278.1"/>
    </source>
</evidence>
<evidence type="ECO:0000256" key="2">
    <source>
        <dbReference type="ARBA" id="ARBA00022676"/>
    </source>
</evidence>
<accession>A0AA96GEC1</accession>
<keyword evidence="3 5" id="KW-0808">Transferase</keyword>
<dbReference type="Pfam" id="PF00535">
    <property type="entry name" value="Glycos_transf_2"/>
    <property type="match status" value="1"/>
</dbReference>
<dbReference type="Proteomes" id="UP001302494">
    <property type="component" value="Chromosome"/>
</dbReference>
<dbReference type="KEGG" id="nneo:PQG83_10940"/>
<dbReference type="SUPFAM" id="SSF53448">
    <property type="entry name" value="Nucleotide-diphospho-sugar transferases"/>
    <property type="match status" value="1"/>
</dbReference>
<dbReference type="InterPro" id="IPR029044">
    <property type="entry name" value="Nucleotide-diphossugar_trans"/>
</dbReference>
<evidence type="ECO:0000256" key="3">
    <source>
        <dbReference type="ARBA" id="ARBA00022679"/>
    </source>
</evidence>
<evidence type="ECO:0000313" key="6">
    <source>
        <dbReference type="Proteomes" id="UP001302494"/>
    </source>
</evidence>
<evidence type="ECO:0000256" key="1">
    <source>
        <dbReference type="ARBA" id="ARBA00006739"/>
    </source>
</evidence>
<dbReference type="InterPro" id="IPR001173">
    <property type="entry name" value="Glyco_trans_2-like"/>
</dbReference>
<dbReference type="RefSeq" id="WP_312740804.1">
    <property type="nucleotide sequence ID" value="NZ_CP116968.1"/>
</dbReference>
<comment type="similarity">
    <text evidence="1">Belongs to the glycosyltransferase 2 family.</text>
</comment>
<feature type="domain" description="Glycosyltransferase 2-like" evidence="4">
    <location>
        <begin position="8"/>
        <end position="125"/>
    </location>
</feature>
<sequence>MSSDSIVVVVVPRDRFSMFPKCLEALYARTYVPFRVIVVAGGIDRRTKDYLHQLREQKDNLSVVLVDRLLMQGEGRNLGIQQADERFCIVLENDTIVHENWLFPMLDCMREEGAAVVMPLIWWYGRIHAAGAMFEEREKDGKVVFHHKILYTGIRRKQIDYPECHCVLIDRRLLPGTAIFDDVEPFDVDLGLTLRKYGLKVFLEPRSGVTYSALPQWEVHDIPPFKFRWDAAAWEARNRLFMNKWGVRYEPSSKLASYRRQLLRLGFARWYPNKFTVGLSNVGVRLEKKLLSFVMQGFSHEAN</sequence>
<dbReference type="EMBL" id="CP116968">
    <property type="protein sequence ID" value="WNM60278.1"/>
    <property type="molecule type" value="Genomic_DNA"/>
</dbReference>
<dbReference type="AlphaFoldDB" id="A0AA96GEC1"/>
<dbReference type="EC" id="2.4.-.-" evidence="5"/>
<gene>
    <name evidence="5" type="ORF">PQG83_10940</name>
</gene>
<dbReference type="GO" id="GO:0016757">
    <property type="term" value="F:glycosyltransferase activity"/>
    <property type="evidence" value="ECO:0007669"/>
    <property type="project" value="UniProtKB-KW"/>
</dbReference>
<dbReference type="PANTHER" id="PTHR43179:SF12">
    <property type="entry name" value="GALACTOFURANOSYLTRANSFERASE GLFT2"/>
    <property type="match status" value="1"/>
</dbReference>
<dbReference type="Gene3D" id="3.90.550.10">
    <property type="entry name" value="Spore Coat Polysaccharide Biosynthesis Protein SpsA, Chain A"/>
    <property type="match status" value="1"/>
</dbReference>
<proteinExistence type="inferred from homology"/>
<keyword evidence="6" id="KW-1185">Reference proteome</keyword>
<dbReference type="PANTHER" id="PTHR43179">
    <property type="entry name" value="RHAMNOSYLTRANSFERASE WBBL"/>
    <property type="match status" value="1"/>
</dbReference>
<keyword evidence="2 5" id="KW-0328">Glycosyltransferase</keyword>
<organism evidence="5 6">
    <name type="scientific">Candidatus Nitrospira neomarina</name>
    <dbReference type="NCBI Taxonomy" id="3020899"/>
    <lineage>
        <taxon>Bacteria</taxon>
        <taxon>Pseudomonadati</taxon>
        <taxon>Nitrospirota</taxon>
        <taxon>Nitrospiria</taxon>
        <taxon>Nitrospirales</taxon>
        <taxon>Nitrospiraceae</taxon>
        <taxon>Nitrospira</taxon>
    </lineage>
</organism>
<name>A0AA96GEC1_9BACT</name>